<evidence type="ECO:0000313" key="3">
    <source>
        <dbReference type="Proteomes" id="UP001055156"/>
    </source>
</evidence>
<keyword evidence="1" id="KW-0472">Membrane</keyword>
<evidence type="ECO:0008006" key="4">
    <source>
        <dbReference type="Google" id="ProtNLM"/>
    </source>
</evidence>
<keyword evidence="1" id="KW-0812">Transmembrane</keyword>
<proteinExistence type="predicted"/>
<reference evidence="2" key="2">
    <citation type="submission" date="2021-08" db="EMBL/GenBank/DDBJ databases">
        <authorList>
            <person name="Tani A."/>
            <person name="Ola A."/>
            <person name="Ogura Y."/>
            <person name="Katsura K."/>
            <person name="Hayashi T."/>
        </authorList>
    </citation>
    <scope>NUCLEOTIDE SEQUENCE</scope>
    <source>
        <strain evidence="2">NBRC 15689</strain>
    </source>
</reference>
<protein>
    <recommendedName>
        <fullName evidence="4">DUF378 domain-containing protein</fullName>
    </recommendedName>
</protein>
<organism evidence="2 3">
    <name type="scientific">Methylobacterium organophilum</name>
    <dbReference type="NCBI Taxonomy" id="410"/>
    <lineage>
        <taxon>Bacteria</taxon>
        <taxon>Pseudomonadati</taxon>
        <taxon>Pseudomonadota</taxon>
        <taxon>Alphaproteobacteria</taxon>
        <taxon>Hyphomicrobiales</taxon>
        <taxon>Methylobacteriaceae</taxon>
        <taxon>Methylobacterium</taxon>
    </lineage>
</organism>
<dbReference type="Proteomes" id="UP001055156">
    <property type="component" value="Unassembled WGS sequence"/>
</dbReference>
<reference evidence="2" key="1">
    <citation type="journal article" date="2021" name="Front. Microbiol.">
        <title>Comprehensive Comparative Genomics and Phenotyping of Methylobacterium Species.</title>
        <authorList>
            <person name="Alessa O."/>
            <person name="Ogura Y."/>
            <person name="Fujitani Y."/>
            <person name="Takami H."/>
            <person name="Hayashi T."/>
            <person name="Sahin N."/>
            <person name="Tani A."/>
        </authorList>
    </citation>
    <scope>NUCLEOTIDE SEQUENCE</scope>
    <source>
        <strain evidence="2">NBRC 15689</strain>
    </source>
</reference>
<evidence type="ECO:0000313" key="2">
    <source>
        <dbReference type="EMBL" id="GJE26733.1"/>
    </source>
</evidence>
<sequence length="64" mass="7063">MTRPLAVSLLALALYLGIWDCLLTLGLSTLHGWLRDLLGQTGLWIAIVATTLGAGWVVWDEREE</sequence>
<feature type="transmembrane region" description="Helical" evidence="1">
    <location>
        <begin position="42"/>
        <end position="59"/>
    </location>
</feature>
<keyword evidence="1" id="KW-1133">Transmembrane helix</keyword>
<keyword evidence="3" id="KW-1185">Reference proteome</keyword>
<feature type="transmembrane region" description="Helical" evidence="1">
    <location>
        <begin position="6"/>
        <end position="30"/>
    </location>
</feature>
<name>A0ABQ4T537_METOR</name>
<dbReference type="EMBL" id="BPQV01000004">
    <property type="protein sequence ID" value="GJE26733.1"/>
    <property type="molecule type" value="Genomic_DNA"/>
</dbReference>
<dbReference type="RefSeq" id="WP_238310611.1">
    <property type="nucleotide sequence ID" value="NZ_BPQV01000004.1"/>
</dbReference>
<comment type="caution">
    <text evidence="2">The sequence shown here is derived from an EMBL/GenBank/DDBJ whole genome shotgun (WGS) entry which is preliminary data.</text>
</comment>
<evidence type="ECO:0000256" key="1">
    <source>
        <dbReference type="SAM" id="Phobius"/>
    </source>
</evidence>
<accession>A0ABQ4T537</accession>
<gene>
    <name evidence="2" type="ORF">LKMONMHP_1584</name>
</gene>